<protein>
    <submittedName>
        <fullName evidence="1">Uncharacterized protein</fullName>
    </submittedName>
</protein>
<dbReference type="EMBL" id="DTDR01000102">
    <property type="protein sequence ID" value="HGK63741.1"/>
    <property type="molecule type" value="Genomic_DNA"/>
</dbReference>
<sequence>MEKGSWIVCVPSDTLKIYALRVGGETNEFYMTTTNDSWSNKKESKRSSAGVYNPDNGLIYALKGGNTLEFFSYNPKTDQWNIELDVGKPEGTPTKK</sequence>
<evidence type="ECO:0000313" key="1">
    <source>
        <dbReference type="EMBL" id="HGK63741.1"/>
    </source>
</evidence>
<comment type="caution">
    <text evidence="1">The sequence shown here is derived from an EMBL/GenBank/DDBJ whole genome shotgun (WGS) entry which is preliminary data.</text>
</comment>
<dbReference type="AlphaFoldDB" id="A0A7V3ZVF1"/>
<reference evidence="1" key="1">
    <citation type="journal article" date="2020" name="mSystems">
        <title>Genome- and Community-Level Interaction Insights into Carbon Utilization and Element Cycling Functions of Hydrothermarchaeota in Hydrothermal Sediment.</title>
        <authorList>
            <person name="Zhou Z."/>
            <person name="Liu Y."/>
            <person name="Xu W."/>
            <person name="Pan J."/>
            <person name="Luo Z.H."/>
            <person name="Li M."/>
        </authorList>
    </citation>
    <scope>NUCLEOTIDE SEQUENCE [LARGE SCALE GENOMIC DNA]</scope>
    <source>
        <strain evidence="1">SpSt-697</strain>
    </source>
</reference>
<accession>A0A7V3ZVF1</accession>
<organism evidence="1">
    <name type="scientific">candidate division WOR-3 bacterium</name>
    <dbReference type="NCBI Taxonomy" id="2052148"/>
    <lineage>
        <taxon>Bacteria</taxon>
        <taxon>Bacteria division WOR-3</taxon>
    </lineage>
</organism>
<name>A0A7V3ZVF1_UNCW3</name>
<proteinExistence type="predicted"/>
<gene>
    <name evidence="1" type="ORF">ENU74_04025</name>
</gene>